<dbReference type="AlphaFoldDB" id="A0A1G8CTL6"/>
<dbReference type="PANTHER" id="PTHR34477">
    <property type="entry name" value="UPF0213 PROTEIN YHBQ"/>
    <property type="match status" value="1"/>
</dbReference>
<dbReference type="OrthoDB" id="9797095at2"/>
<dbReference type="Proteomes" id="UP000198607">
    <property type="component" value="Unassembled WGS sequence"/>
</dbReference>
<dbReference type="PANTHER" id="PTHR34477:SF1">
    <property type="entry name" value="UPF0213 PROTEIN YHBQ"/>
    <property type="match status" value="1"/>
</dbReference>
<dbReference type="InterPro" id="IPR000305">
    <property type="entry name" value="GIY-YIG_endonuc"/>
</dbReference>
<organism evidence="4 5">
    <name type="scientific">Propionivibrio dicarboxylicus</name>
    <dbReference type="NCBI Taxonomy" id="83767"/>
    <lineage>
        <taxon>Bacteria</taxon>
        <taxon>Pseudomonadati</taxon>
        <taxon>Pseudomonadota</taxon>
        <taxon>Betaproteobacteria</taxon>
        <taxon>Rhodocyclales</taxon>
        <taxon>Rhodocyclaceae</taxon>
        <taxon>Propionivibrio</taxon>
    </lineage>
</organism>
<dbReference type="EMBL" id="FNCY01000006">
    <property type="protein sequence ID" value="SDH48529.1"/>
    <property type="molecule type" value="Genomic_DNA"/>
</dbReference>
<sequence>MSTAVRPWFVYLIECRGGSIYTGISTDVEARYQAHLSGKGARYTRMHPPQRLLAVIPCSDRSTALAAECRIKALPPAEKRTLASEHPYLSRTDPAATARDSRA</sequence>
<dbReference type="SUPFAM" id="SSF82771">
    <property type="entry name" value="GIY-YIG endonuclease"/>
    <property type="match status" value="1"/>
</dbReference>
<reference evidence="4 5" key="1">
    <citation type="submission" date="2016-10" db="EMBL/GenBank/DDBJ databases">
        <authorList>
            <person name="de Groot N.N."/>
        </authorList>
    </citation>
    <scope>NUCLEOTIDE SEQUENCE [LARGE SCALE GENOMIC DNA]</scope>
    <source>
        <strain evidence="4 5">DSM 5885</strain>
    </source>
</reference>
<dbReference type="InterPro" id="IPR035901">
    <property type="entry name" value="GIY-YIG_endonuc_sf"/>
</dbReference>
<gene>
    <name evidence="4" type="ORF">SAMN05660652_01738</name>
</gene>
<keyword evidence="4" id="KW-0255">Endonuclease</keyword>
<evidence type="ECO:0000259" key="3">
    <source>
        <dbReference type="PROSITE" id="PS50164"/>
    </source>
</evidence>
<evidence type="ECO:0000256" key="2">
    <source>
        <dbReference type="SAM" id="MobiDB-lite"/>
    </source>
</evidence>
<dbReference type="PROSITE" id="PS50164">
    <property type="entry name" value="GIY_YIG"/>
    <property type="match status" value="1"/>
</dbReference>
<dbReference type="CDD" id="cd10456">
    <property type="entry name" value="GIY-YIG_UPF0213"/>
    <property type="match status" value="1"/>
</dbReference>
<dbReference type="GO" id="GO:0004519">
    <property type="term" value="F:endonuclease activity"/>
    <property type="evidence" value="ECO:0007669"/>
    <property type="project" value="UniProtKB-KW"/>
</dbReference>
<dbReference type="RefSeq" id="WP_091936626.1">
    <property type="nucleotide sequence ID" value="NZ_FNCY01000006.1"/>
</dbReference>
<evidence type="ECO:0000313" key="4">
    <source>
        <dbReference type="EMBL" id="SDH48529.1"/>
    </source>
</evidence>
<keyword evidence="4" id="KW-0540">Nuclease</keyword>
<dbReference type="Gene3D" id="3.40.1440.10">
    <property type="entry name" value="GIY-YIG endonuclease"/>
    <property type="match status" value="1"/>
</dbReference>
<name>A0A1G8CTL6_9RHOO</name>
<keyword evidence="5" id="KW-1185">Reference proteome</keyword>
<feature type="domain" description="GIY-YIG" evidence="3">
    <location>
        <begin position="6"/>
        <end position="81"/>
    </location>
</feature>
<evidence type="ECO:0000313" key="5">
    <source>
        <dbReference type="Proteomes" id="UP000198607"/>
    </source>
</evidence>
<comment type="similarity">
    <text evidence="1">Belongs to the UPF0213 family.</text>
</comment>
<dbReference type="STRING" id="83767.SAMN05660652_01738"/>
<protein>
    <submittedName>
        <fullName evidence="4">Putative endonuclease</fullName>
    </submittedName>
</protein>
<keyword evidence="4" id="KW-0378">Hydrolase</keyword>
<dbReference type="InterPro" id="IPR050190">
    <property type="entry name" value="UPF0213_domain"/>
</dbReference>
<accession>A0A1G8CTL6</accession>
<proteinExistence type="inferred from homology"/>
<feature type="region of interest" description="Disordered" evidence="2">
    <location>
        <begin position="82"/>
        <end position="103"/>
    </location>
</feature>
<dbReference type="Pfam" id="PF01541">
    <property type="entry name" value="GIY-YIG"/>
    <property type="match status" value="1"/>
</dbReference>
<evidence type="ECO:0000256" key="1">
    <source>
        <dbReference type="ARBA" id="ARBA00007435"/>
    </source>
</evidence>